<evidence type="ECO:0000313" key="2">
    <source>
        <dbReference type="Proteomes" id="UP000010472"/>
    </source>
</evidence>
<dbReference type="Gene3D" id="3.50.30.50">
    <property type="entry name" value="Putative cyclase"/>
    <property type="match status" value="1"/>
</dbReference>
<dbReference type="OrthoDB" id="5365325at2"/>
<accession>K9W6X1</accession>
<dbReference type="Proteomes" id="UP000010472">
    <property type="component" value="Plasmid pCRI9333.01"/>
</dbReference>
<dbReference type="PATRIC" id="fig|1173022.3.peg.5120"/>
<dbReference type="SUPFAM" id="SSF102198">
    <property type="entry name" value="Putative cyclase"/>
    <property type="match status" value="1"/>
</dbReference>
<dbReference type="AlphaFoldDB" id="K9W6X1"/>
<dbReference type="GO" id="GO:0019441">
    <property type="term" value="P:L-tryptophan catabolic process to kynurenine"/>
    <property type="evidence" value="ECO:0007669"/>
    <property type="project" value="InterPro"/>
</dbReference>
<dbReference type="KEGG" id="cep:Cri9333_4739"/>
<sequence length="252" mass="28359">MQLIDLSVTMEYTEGEPVPVEIEYVNHEQGADLLGKPAGIDRTAFPSSMGLSIEFVKLTTHSGTHIDAPAHYGPLCEGQTAKTIEDLPLDWFFHDGVLIDCSEEPVNEPITAAEIEQKLTRMNYDIKPFDIVLLRTGADKYWKKAEYFTNFRGVTREATEWLVVRGVKVIGIDSFGFDAPFHAMLSEYKKKQQSACLWPAHIYGREKEYCQIERLANLDKIPLNTGFTVACFPIKIRNCGAGWSRVVAIINV</sequence>
<proteinExistence type="predicted"/>
<gene>
    <name evidence="1" type="ORF">Cri9333_4739</name>
</gene>
<dbReference type="PANTHER" id="PTHR31118">
    <property type="entry name" value="CYCLASE-LIKE PROTEIN 2"/>
    <property type="match status" value="1"/>
</dbReference>
<geneLocation type="plasmid" evidence="1 2">
    <name>pCRI9333.01</name>
</geneLocation>
<reference evidence="1 2" key="1">
    <citation type="submission" date="2012-06" db="EMBL/GenBank/DDBJ databases">
        <title>Finished plasmid 1 of genome of Crinalium epipsammum PCC 9333.</title>
        <authorList>
            <consortium name="US DOE Joint Genome Institute"/>
            <person name="Gugger M."/>
            <person name="Coursin T."/>
            <person name="Rippka R."/>
            <person name="Tandeau De Marsac N."/>
            <person name="Huntemann M."/>
            <person name="Wei C.-L."/>
            <person name="Han J."/>
            <person name="Detter J.C."/>
            <person name="Han C."/>
            <person name="Tapia R."/>
            <person name="Davenport K."/>
            <person name="Daligault H."/>
            <person name="Erkkila T."/>
            <person name="Gu W."/>
            <person name="Munk A.C.C."/>
            <person name="Teshima H."/>
            <person name="Xu Y."/>
            <person name="Chain P."/>
            <person name="Chen A."/>
            <person name="Krypides N."/>
            <person name="Mavromatis K."/>
            <person name="Markowitz V."/>
            <person name="Szeto E."/>
            <person name="Ivanova N."/>
            <person name="Mikhailova N."/>
            <person name="Ovchinnikova G."/>
            <person name="Pagani I."/>
            <person name="Pati A."/>
            <person name="Goodwin L."/>
            <person name="Peters L."/>
            <person name="Pitluck S."/>
            <person name="Woyke T."/>
            <person name="Kerfeld C."/>
        </authorList>
    </citation>
    <scope>NUCLEOTIDE SEQUENCE [LARGE SCALE GENOMIC DNA]</scope>
    <source>
        <strain evidence="1 2">PCC 9333</strain>
        <plasmid evidence="2">Plasmid pCRI9333.01</plasmid>
    </source>
</reference>
<dbReference type="InterPro" id="IPR007325">
    <property type="entry name" value="KFase/CYL"/>
</dbReference>
<name>K9W6X1_9CYAN</name>
<dbReference type="Pfam" id="PF04199">
    <property type="entry name" value="Cyclase"/>
    <property type="match status" value="1"/>
</dbReference>
<dbReference type="PANTHER" id="PTHR31118:SF12">
    <property type="entry name" value="CYCLASE-LIKE PROTEIN 2"/>
    <property type="match status" value="1"/>
</dbReference>
<organism evidence="1 2">
    <name type="scientific">Crinalium epipsammum PCC 9333</name>
    <dbReference type="NCBI Taxonomy" id="1173022"/>
    <lineage>
        <taxon>Bacteria</taxon>
        <taxon>Bacillati</taxon>
        <taxon>Cyanobacteriota</taxon>
        <taxon>Cyanophyceae</taxon>
        <taxon>Gomontiellales</taxon>
        <taxon>Gomontiellaceae</taxon>
        <taxon>Crinalium</taxon>
    </lineage>
</organism>
<keyword evidence="1" id="KW-0614">Plasmid</keyword>
<keyword evidence="2" id="KW-1185">Reference proteome</keyword>
<dbReference type="GO" id="GO:0004061">
    <property type="term" value="F:arylformamidase activity"/>
    <property type="evidence" value="ECO:0007669"/>
    <property type="project" value="InterPro"/>
</dbReference>
<dbReference type="EMBL" id="CP003621">
    <property type="protein sequence ID" value="AFZ15517.1"/>
    <property type="molecule type" value="Genomic_DNA"/>
</dbReference>
<protein>
    <submittedName>
        <fullName evidence="1">Cyclase family protein</fullName>
    </submittedName>
</protein>
<dbReference type="InterPro" id="IPR037175">
    <property type="entry name" value="KFase_sf"/>
</dbReference>
<dbReference type="RefSeq" id="WP_015179948.1">
    <property type="nucleotide sequence ID" value="NC_019733.1"/>
</dbReference>
<evidence type="ECO:0000313" key="1">
    <source>
        <dbReference type="EMBL" id="AFZ15517.1"/>
    </source>
</evidence>
<dbReference type="HOGENOM" id="CLU_030671_3_3_3"/>